<reference evidence="3" key="1">
    <citation type="submission" date="2024-04" db="EMBL/GenBank/DDBJ databases">
        <title>Salinicola lusitanus LLJ914,a marine bacterium isolated from the Okinawa Trough.</title>
        <authorList>
            <person name="Li J."/>
        </authorList>
    </citation>
    <scope>NUCLEOTIDE SEQUENCE [LARGE SCALE GENOMIC DNA]</scope>
</reference>
<sequence length="361" mass="40374">MEVPAAGEPVEETNKTLLLQQIRANDASVTLTELTGNRRIRSSFACTETGLLRLTRHVKHGAYQHRSQYGSNVDIRELLPTPRTISRHVQDVYENTKRSLMEDLKELKLKLAEAVELKFKIHFYHKIATALSPSLRGFLKKTLRREDYDEVIDHLTVAAAEADLQRAEEEDVRQEPTLVTGEVHTFFADCIADEETTNEERLSEEATARLLVQQYMDETIKITGGIDTLMKSGTGVGFTLAGAGRDRIFFRTLTGIGTGQDFFHGSGTGQDRELHPVSVSNPGGDLSSEERVVGMDVQIGESFTGAYNLVEVQKPETSKILDREGEDRVESNCVAEAWYLTSLSPLILRAQTFPEFLPCRD</sequence>
<dbReference type="EMBL" id="JBBPFD010000005">
    <property type="protein sequence ID" value="KAK7925815.1"/>
    <property type="molecule type" value="Genomic_DNA"/>
</dbReference>
<keyword evidence="1" id="KW-0175">Coiled coil</keyword>
<name>A0AAW0PNY0_9GOBI</name>
<proteinExistence type="predicted"/>
<dbReference type="Proteomes" id="UP001460270">
    <property type="component" value="Unassembled WGS sequence"/>
</dbReference>
<evidence type="ECO:0000313" key="2">
    <source>
        <dbReference type="EMBL" id="KAK7925815.1"/>
    </source>
</evidence>
<keyword evidence="3" id="KW-1185">Reference proteome</keyword>
<comment type="caution">
    <text evidence="2">The sequence shown here is derived from an EMBL/GenBank/DDBJ whole genome shotgun (WGS) entry which is preliminary data.</text>
</comment>
<accession>A0AAW0PNY0</accession>
<protein>
    <submittedName>
        <fullName evidence="2">Uncharacterized protein</fullName>
    </submittedName>
</protein>
<evidence type="ECO:0000313" key="3">
    <source>
        <dbReference type="Proteomes" id="UP001460270"/>
    </source>
</evidence>
<dbReference type="AlphaFoldDB" id="A0AAW0PNY0"/>
<gene>
    <name evidence="2" type="ORF">WMY93_008125</name>
</gene>
<feature type="coiled-coil region" evidence="1">
    <location>
        <begin position="90"/>
        <end position="117"/>
    </location>
</feature>
<organism evidence="2 3">
    <name type="scientific">Mugilogobius chulae</name>
    <name type="common">yellowstripe goby</name>
    <dbReference type="NCBI Taxonomy" id="88201"/>
    <lineage>
        <taxon>Eukaryota</taxon>
        <taxon>Metazoa</taxon>
        <taxon>Chordata</taxon>
        <taxon>Craniata</taxon>
        <taxon>Vertebrata</taxon>
        <taxon>Euteleostomi</taxon>
        <taxon>Actinopterygii</taxon>
        <taxon>Neopterygii</taxon>
        <taxon>Teleostei</taxon>
        <taxon>Neoteleostei</taxon>
        <taxon>Acanthomorphata</taxon>
        <taxon>Gobiaria</taxon>
        <taxon>Gobiiformes</taxon>
        <taxon>Gobioidei</taxon>
        <taxon>Gobiidae</taxon>
        <taxon>Gobionellinae</taxon>
        <taxon>Mugilogobius</taxon>
    </lineage>
</organism>
<evidence type="ECO:0000256" key="1">
    <source>
        <dbReference type="SAM" id="Coils"/>
    </source>
</evidence>